<reference evidence="2 3" key="1">
    <citation type="submission" date="2018-06" db="EMBL/GenBank/DDBJ databases">
        <authorList>
            <consortium name="Pathogen Informatics"/>
            <person name="Doyle S."/>
        </authorList>
    </citation>
    <scope>NUCLEOTIDE SEQUENCE [LARGE SCALE GENOMIC DNA]</scope>
    <source>
        <strain evidence="2 3">NCTC10571</strain>
    </source>
</reference>
<evidence type="ECO:0000256" key="1">
    <source>
        <dbReference type="SAM" id="MobiDB-lite"/>
    </source>
</evidence>
<gene>
    <name evidence="2" type="ORF">NCTC10571_01423</name>
</gene>
<dbReference type="EMBL" id="UGPP01000001">
    <property type="protein sequence ID" value="STY71267.1"/>
    <property type="molecule type" value="Genomic_DNA"/>
</dbReference>
<dbReference type="RefSeq" id="WP_115151628.1">
    <property type="nucleotide sequence ID" value="NZ_UGPP01000001.1"/>
</dbReference>
<protein>
    <submittedName>
        <fullName evidence="2">Uncharacterized protein</fullName>
    </submittedName>
</protein>
<feature type="region of interest" description="Disordered" evidence="1">
    <location>
        <begin position="186"/>
        <end position="209"/>
    </location>
</feature>
<organism evidence="2 3">
    <name type="scientific">Megamonas hypermegale</name>
    <dbReference type="NCBI Taxonomy" id="158847"/>
    <lineage>
        <taxon>Bacteria</taxon>
        <taxon>Bacillati</taxon>
        <taxon>Bacillota</taxon>
        <taxon>Negativicutes</taxon>
        <taxon>Selenomonadales</taxon>
        <taxon>Selenomonadaceae</taxon>
        <taxon>Megamonas</taxon>
    </lineage>
</organism>
<dbReference type="Proteomes" id="UP000255234">
    <property type="component" value="Unassembled WGS sequence"/>
</dbReference>
<accession>A0A378NTS3</accession>
<dbReference type="AlphaFoldDB" id="A0A378NTS3"/>
<proteinExistence type="predicted"/>
<feature type="compositionally biased region" description="Polar residues" evidence="1">
    <location>
        <begin position="197"/>
        <end position="209"/>
    </location>
</feature>
<sequence length="209" mass="23675">MAVNDVEQIKDVDNRKELEKQLIKDNNIWGYSNKGLEAKKAAMAMLSTKTGMYAKIPLICKSRQCPYSDTCKLLAYDLAPEGEYCPLETAMIEKSACSYAQDIDIDSTSFTDRTLLNEIIGYDIMLERCRALMAKEGTPVIEITTGITELGDEIKQPTVSKAWEAYERISKKRNEAYQLMMLTRKDNKNNNQENQQSMSEILSTLTVNS</sequence>
<evidence type="ECO:0000313" key="3">
    <source>
        <dbReference type="Proteomes" id="UP000255234"/>
    </source>
</evidence>
<evidence type="ECO:0000313" key="2">
    <source>
        <dbReference type="EMBL" id="STY71267.1"/>
    </source>
</evidence>
<name>A0A378NTS3_9FIRM</name>